<feature type="transmembrane region" description="Helical" evidence="5">
    <location>
        <begin position="40"/>
        <end position="61"/>
    </location>
</feature>
<dbReference type="AlphaFoldDB" id="A0AAX4KXU7"/>
<feature type="domain" description="Sodium/calcium exchanger membrane region" evidence="6">
    <location>
        <begin position="5"/>
        <end position="149"/>
    </location>
</feature>
<accession>A0AAX4KXU7</accession>
<feature type="domain" description="Sodium/calcium exchanger membrane region" evidence="6">
    <location>
        <begin position="167"/>
        <end position="305"/>
    </location>
</feature>
<gene>
    <name evidence="7" type="ORF">V6M85_09560</name>
</gene>
<reference evidence="7 8" key="1">
    <citation type="submission" date="2024-02" db="EMBL/GenBank/DDBJ databases">
        <title>STSV induces naive adaptation in Sulfolobus.</title>
        <authorList>
            <person name="Xiang X."/>
            <person name="Song M."/>
        </authorList>
    </citation>
    <scope>NUCLEOTIDE SEQUENCE [LARGE SCALE GENOMIC DNA]</scope>
    <source>
        <strain evidence="7 8">RT2</strain>
    </source>
</reference>
<dbReference type="Gene3D" id="1.20.1420.30">
    <property type="entry name" value="NCX, central ion-binding region"/>
    <property type="match status" value="1"/>
</dbReference>
<feature type="transmembrane region" description="Helical" evidence="5">
    <location>
        <begin position="73"/>
        <end position="93"/>
    </location>
</feature>
<dbReference type="InterPro" id="IPR004837">
    <property type="entry name" value="NaCa_Exmemb"/>
</dbReference>
<feature type="transmembrane region" description="Helical" evidence="5">
    <location>
        <begin position="287"/>
        <end position="307"/>
    </location>
</feature>
<dbReference type="InterPro" id="IPR044880">
    <property type="entry name" value="NCX_ion-bd_dom_sf"/>
</dbReference>
<organism evidence="7 8">
    <name type="scientific">Sulfolobus tengchongensis</name>
    <dbReference type="NCBI Taxonomy" id="207809"/>
    <lineage>
        <taxon>Archaea</taxon>
        <taxon>Thermoproteota</taxon>
        <taxon>Thermoprotei</taxon>
        <taxon>Sulfolobales</taxon>
        <taxon>Sulfolobaceae</taxon>
        <taxon>Sulfolobus</taxon>
    </lineage>
</organism>
<keyword evidence="2 5" id="KW-0812">Transmembrane</keyword>
<evidence type="ECO:0000256" key="3">
    <source>
        <dbReference type="ARBA" id="ARBA00022989"/>
    </source>
</evidence>
<evidence type="ECO:0000256" key="1">
    <source>
        <dbReference type="ARBA" id="ARBA00004141"/>
    </source>
</evidence>
<feature type="transmembrane region" description="Helical" evidence="5">
    <location>
        <begin position="165"/>
        <end position="184"/>
    </location>
</feature>
<dbReference type="RefSeq" id="WP_338599246.1">
    <property type="nucleotide sequence ID" value="NZ_CP146016.1"/>
</dbReference>
<dbReference type="GeneID" id="89337015"/>
<evidence type="ECO:0000259" key="6">
    <source>
        <dbReference type="Pfam" id="PF01699"/>
    </source>
</evidence>
<sequence>MIWLLILQLIALIILISVSASLMARGTEELEKTFGKGIAGGLILGFINSLPETIIVLFAVLNGSYDIALGSALGGNILLFTLGIGFVSILYYAKYKSGTISLDKDINIEYNSFLMALVIFIVAIIYGRLNYYIAIFLLSPYVYYVYRRYKNYRSEIKIGGNTIRGLTYVLAGGLPLIFISKYFITTIIDVATIFKMSPILLAVLITPIAAELEENLTAIKLILDSPSSATTALMNFIGSKLENMTLLLSIIGLSQTISLRPSLLYLLLIVAVSVLTLGIIRDRNIKINEGLSLFGIYALSVAILLRFSA</sequence>
<keyword evidence="4 5" id="KW-0472">Membrane</keyword>
<dbReference type="GO" id="GO:0055085">
    <property type="term" value="P:transmembrane transport"/>
    <property type="evidence" value="ECO:0007669"/>
    <property type="project" value="InterPro"/>
</dbReference>
<dbReference type="Proteomes" id="UP001432202">
    <property type="component" value="Chromosome"/>
</dbReference>
<evidence type="ECO:0000256" key="2">
    <source>
        <dbReference type="ARBA" id="ARBA00022692"/>
    </source>
</evidence>
<evidence type="ECO:0000313" key="8">
    <source>
        <dbReference type="Proteomes" id="UP001432202"/>
    </source>
</evidence>
<feature type="transmembrane region" description="Helical" evidence="5">
    <location>
        <begin position="113"/>
        <end position="144"/>
    </location>
</feature>
<comment type="subcellular location">
    <subcellularLocation>
        <location evidence="1">Membrane</location>
        <topology evidence="1">Multi-pass membrane protein</topology>
    </subcellularLocation>
</comment>
<evidence type="ECO:0000256" key="4">
    <source>
        <dbReference type="ARBA" id="ARBA00023136"/>
    </source>
</evidence>
<dbReference type="EMBL" id="CP146016">
    <property type="protein sequence ID" value="WWQ59719.1"/>
    <property type="molecule type" value="Genomic_DNA"/>
</dbReference>
<keyword evidence="3 5" id="KW-1133">Transmembrane helix</keyword>
<feature type="transmembrane region" description="Helical" evidence="5">
    <location>
        <begin position="263"/>
        <end position="280"/>
    </location>
</feature>
<evidence type="ECO:0000313" key="7">
    <source>
        <dbReference type="EMBL" id="WWQ59719.1"/>
    </source>
</evidence>
<name>A0AAX4KXU7_9CREN</name>
<dbReference type="Pfam" id="PF01699">
    <property type="entry name" value="Na_Ca_ex"/>
    <property type="match status" value="2"/>
</dbReference>
<protein>
    <submittedName>
        <fullName evidence="7">Sodium:calcium antiporter</fullName>
    </submittedName>
</protein>
<dbReference type="GO" id="GO:0016020">
    <property type="term" value="C:membrane"/>
    <property type="evidence" value="ECO:0007669"/>
    <property type="project" value="UniProtKB-SubCell"/>
</dbReference>
<keyword evidence="8" id="KW-1185">Reference proteome</keyword>
<proteinExistence type="predicted"/>
<evidence type="ECO:0000256" key="5">
    <source>
        <dbReference type="SAM" id="Phobius"/>
    </source>
</evidence>